<feature type="region of interest" description="Disordered" evidence="8">
    <location>
        <begin position="477"/>
        <end position="499"/>
    </location>
</feature>
<keyword evidence="4" id="KW-0678">Repressor</keyword>
<accession>A0AAD3DWP9</accession>
<comment type="subcellular location">
    <subcellularLocation>
        <location evidence="1">Nucleus</location>
    </subcellularLocation>
</comment>
<evidence type="ECO:0000256" key="5">
    <source>
        <dbReference type="ARBA" id="ARBA00023015"/>
    </source>
</evidence>
<dbReference type="PANTHER" id="PTHR48249:SF3">
    <property type="entry name" value="MEDIATOR OF RNA POLYMERASE II TRANSCRIPTION SUBUNIT 13"/>
    <property type="match status" value="1"/>
</dbReference>
<feature type="compositionally biased region" description="Low complexity" evidence="8">
    <location>
        <begin position="694"/>
        <end position="707"/>
    </location>
</feature>
<reference evidence="9 10" key="1">
    <citation type="journal article" date="2021" name="Sci. Rep.">
        <title>Genome sequencing of the multicellular alga Astrephomene provides insights into convergent evolution of germ-soma differentiation.</title>
        <authorList>
            <person name="Yamashita S."/>
            <person name="Yamamoto K."/>
            <person name="Matsuzaki R."/>
            <person name="Suzuki S."/>
            <person name="Yamaguchi H."/>
            <person name="Hirooka S."/>
            <person name="Minakuchi Y."/>
            <person name="Miyagishima S."/>
            <person name="Kawachi M."/>
            <person name="Toyoda A."/>
            <person name="Nozaki H."/>
        </authorList>
    </citation>
    <scope>NUCLEOTIDE SEQUENCE [LARGE SCALE GENOMIC DNA]</scope>
    <source>
        <strain evidence="9 10">NIES-4017</strain>
    </source>
</reference>
<dbReference type="GO" id="GO:0003713">
    <property type="term" value="F:transcription coactivator activity"/>
    <property type="evidence" value="ECO:0007669"/>
    <property type="project" value="TreeGrafter"/>
</dbReference>
<evidence type="ECO:0000313" key="9">
    <source>
        <dbReference type="EMBL" id="GFR49485.1"/>
    </source>
</evidence>
<evidence type="ECO:0000313" key="10">
    <source>
        <dbReference type="Proteomes" id="UP001054857"/>
    </source>
</evidence>
<comment type="similarity">
    <text evidence="2">Belongs to the Mediator complex subunit 13 family.</text>
</comment>
<evidence type="ECO:0000256" key="8">
    <source>
        <dbReference type="SAM" id="MobiDB-lite"/>
    </source>
</evidence>
<protein>
    <recommendedName>
        <fullName evidence="3">Mediator of RNA polymerase II transcription subunit 13</fullName>
    </recommendedName>
</protein>
<feature type="compositionally biased region" description="Pro residues" evidence="8">
    <location>
        <begin position="349"/>
        <end position="359"/>
    </location>
</feature>
<proteinExistence type="inferred from homology"/>
<dbReference type="AlphaFoldDB" id="A0AAD3DWP9"/>
<name>A0AAD3DWP9_9CHLO</name>
<evidence type="ECO:0000256" key="1">
    <source>
        <dbReference type="ARBA" id="ARBA00004123"/>
    </source>
</evidence>
<feature type="compositionally biased region" description="Low complexity" evidence="8">
    <location>
        <begin position="435"/>
        <end position="449"/>
    </location>
</feature>
<keyword evidence="10" id="KW-1185">Reference proteome</keyword>
<feature type="region of interest" description="Disordered" evidence="8">
    <location>
        <begin position="65"/>
        <end position="91"/>
    </location>
</feature>
<evidence type="ECO:0000256" key="4">
    <source>
        <dbReference type="ARBA" id="ARBA00022491"/>
    </source>
</evidence>
<feature type="region of interest" description="Disordered" evidence="8">
    <location>
        <begin position="347"/>
        <end position="393"/>
    </location>
</feature>
<feature type="region of interest" description="Disordered" evidence="8">
    <location>
        <begin position="686"/>
        <end position="721"/>
    </location>
</feature>
<feature type="compositionally biased region" description="Gly residues" evidence="8">
    <location>
        <begin position="630"/>
        <end position="641"/>
    </location>
</feature>
<dbReference type="GO" id="GO:0016592">
    <property type="term" value="C:mediator complex"/>
    <property type="evidence" value="ECO:0007669"/>
    <property type="project" value="TreeGrafter"/>
</dbReference>
<feature type="region of interest" description="Disordered" evidence="8">
    <location>
        <begin position="771"/>
        <end position="798"/>
    </location>
</feature>
<keyword evidence="5" id="KW-0805">Transcription regulation</keyword>
<feature type="compositionally biased region" description="Low complexity" evidence="8">
    <location>
        <begin position="552"/>
        <end position="568"/>
    </location>
</feature>
<gene>
    <name evidence="9" type="ORF">Agub_g11424</name>
</gene>
<feature type="region of interest" description="Disordered" evidence="8">
    <location>
        <begin position="417"/>
        <end position="452"/>
    </location>
</feature>
<evidence type="ECO:0000256" key="2">
    <source>
        <dbReference type="ARBA" id="ARBA00009354"/>
    </source>
</evidence>
<evidence type="ECO:0000256" key="6">
    <source>
        <dbReference type="ARBA" id="ARBA00023163"/>
    </source>
</evidence>
<dbReference type="Proteomes" id="UP001054857">
    <property type="component" value="Unassembled WGS sequence"/>
</dbReference>
<feature type="compositionally biased region" description="Low complexity" evidence="8">
    <location>
        <begin position="72"/>
        <end position="91"/>
    </location>
</feature>
<dbReference type="InterPro" id="IPR051139">
    <property type="entry name" value="Mediator_complx_sub13"/>
</dbReference>
<evidence type="ECO:0000256" key="7">
    <source>
        <dbReference type="ARBA" id="ARBA00023242"/>
    </source>
</evidence>
<keyword evidence="6" id="KW-0804">Transcription</keyword>
<evidence type="ECO:0000256" key="3">
    <source>
        <dbReference type="ARBA" id="ARBA00019618"/>
    </source>
</evidence>
<sequence>MNRARTRVLVAPEWSSNIPSTSGAVNTEVSLKERLSHLVSAGVAPHAEDRATNGLEVAKAAPTCTRNDSLQPGSAAVAPSPVPEPASSTAVPPQVLYPPPIPPYIALRSAWPEAALLDLVKQQALYPTDVNVRIGQPWMGAEPAGPPQSRLLHAVSNESQANIVATPASASSQLLRLLAEVCSRSCSSSSNPSFSGCGSNTSNSGGAVAAGGGGAIPPPPPDLAPALTLAAAAAATAAVPACPPGHSEVVLPPLEATQLPTPAALVGFQGEWLAVQPQVLRCWDKVSLEPCGPPKAAHFYLLCPEQHASAARMFVKDLSATFLAMRLGTHSAGRTLAHLHSIDGVVPVPLDPGPGPPPLSSTSTADGGGSEGNAAAGGGGAAPPAPTWHPLGRRPDRAVLRSAVLGFRSNHAAASVAGEAGWAAPDEPCYRPRRGPQGSSRQQQQQQPQVHGVMPFQSLSQQVPAVALQQQQQPAGVFGSGIPFPNRAGVAGQQQQGPHQHYWRNLRHVSRQLQRQMLLAATAAPLRSSATAVAPPLSLPHPPPSCGGGGPQQHQQQSRPDQHHQQQQLGLGAPALVVYVVPPSDSPEDVARALLEVAAALAPVTPAARAPPAAAALPPLVVPPGSAGVAAGGAACGGGSSRSGQGIASVHGTHSQDGRAVGWGGGASVSGSNGCMGGVASGVVGLGRGKDSSSGRQQQAGSSRASTPPEPPAPAAAAAAAHGAATTGSTVACTAAGAAAAGAASVRDADAGDPALLERLGGAARHLYRTTTTTNTPAMTPGATNSSSSHQDPQLDPASLPSTELVLQLVLPSTLHDISGASVRATACAAYSKLIRRRAAYGAAVAAVGSAGPTSGISGISGGFAAAPDAAAAGRGTLSSLSSCCNGNAASCCGSSDCRKRGSCSVLSSCSGCCSLYEPLVALAPQLQLQQQQQHPLPQPPPAAAVVALVKISVRQGRTVPPPF</sequence>
<keyword evidence="7" id="KW-0539">Nucleus</keyword>
<feature type="region of interest" description="Disordered" evidence="8">
    <location>
        <begin position="533"/>
        <end position="568"/>
    </location>
</feature>
<feature type="compositionally biased region" description="Gly residues" evidence="8">
    <location>
        <begin position="366"/>
        <end position="381"/>
    </location>
</feature>
<dbReference type="PANTHER" id="PTHR48249">
    <property type="entry name" value="MEDIATOR OF RNA POLYMERASE II TRANSCRIPTION SUBUNIT 13"/>
    <property type="match status" value="1"/>
</dbReference>
<organism evidence="9 10">
    <name type="scientific">Astrephomene gubernaculifera</name>
    <dbReference type="NCBI Taxonomy" id="47775"/>
    <lineage>
        <taxon>Eukaryota</taxon>
        <taxon>Viridiplantae</taxon>
        <taxon>Chlorophyta</taxon>
        <taxon>core chlorophytes</taxon>
        <taxon>Chlorophyceae</taxon>
        <taxon>CS clade</taxon>
        <taxon>Chlamydomonadales</taxon>
        <taxon>Astrephomenaceae</taxon>
        <taxon>Astrephomene</taxon>
    </lineage>
</organism>
<feature type="region of interest" description="Disordered" evidence="8">
    <location>
        <begin position="628"/>
        <end position="665"/>
    </location>
</feature>
<dbReference type="EMBL" id="BMAR01000030">
    <property type="protein sequence ID" value="GFR49485.1"/>
    <property type="molecule type" value="Genomic_DNA"/>
</dbReference>
<comment type="caution">
    <text evidence="9">The sequence shown here is derived from an EMBL/GenBank/DDBJ whole genome shotgun (WGS) entry which is preliminary data.</text>
</comment>
<feature type="compositionally biased region" description="Low complexity" evidence="8">
    <location>
        <begin position="771"/>
        <end position="785"/>
    </location>
</feature>
<dbReference type="GO" id="GO:0045944">
    <property type="term" value="P:positive regulation of transcription by RNA polymerase II"/>
    <property type="evidence" value="ECO:0007669"/>
    <property type="project" value="TreeGrafter"/>
</dbReference>